<dbReference type="Gene3D" id="3.30.420.40">
    <property type="match status" value="2"/>
</dbReference>
<dbReference type="EMBL" id="RBVX01000013">
    <property type="protein sequence ID" value="RSL32628.1"/>
    <property type="molecule type" value="Genomic_DNA"/>
</dbReference>
<dbReference type="SUPFAM" id="SSF53067">
    <property type="entry name" value="Actin-like ATPase domain"/>
    <property type="match status" value="1"/>
</dbReference>
<sequence>MKEERNVELFGRKKGSRNTLIIKDHVIRFIQADEASLESIQRMEERYLPKDVIREGRIEDYETLEQILAECVEQWNLRNQPVQYCIPDVFVVARKVLLPDDIEKKEVAAYLYMEIGDSIPVPFEDPVFDFVYAPEGHAVILLTAPRYHVEAYASLLQRVRCKPNAADISALCFYRTLALSEAVSAKEHTLLLQVDLQAAMVSIYQKDKPLFVSHISLESGEELWEIKVGRMEEYHPVWMGADANLQQQMDTAADETERIMSFYRYSLQQGAHEIQKIIVGGDHPFLTMWVDTLAERVDIPVKQAEAIRFSTFEEEIPVRFFENAGLVLKENIRN</sequence>
<dbReference type="Gene3D" id="3.30.1490.300">
    <property type="match status" value="1"/>
</dbReference>
<dbReference type="AlphaFoldDB" id="A0A428N2S1"/>
<dbReference type="InterPro" id="IPR005883">
    <property type="entry name" value="PilM"/>
</dbReference>
<proteinExistence type="predicted"/>
<dbReference type="Pfam" id="PF11104">
    <property type="entry name" value="PilM_2"/>
    <property type="match status" value="1"/>
</dbReference>
<keyword evidence="2" id="KW-1185">Reference proteome</keyword>
<dbReference type="InterPro" id="IPR043129">
    <property type="entry name" value="ATPase_NBD"/>
</dbReference>
<name>A0A428N2S1_9BACI</name>
<organism evidence="1 2">
    <name type="scientific">Salibacterium salarium</name>
    <dbReference type="NCBI Taxonomy" id="284579"/>
    <lineage>
        <taxon>Bacteria</taxon>
        <taxon>Bacillati</taxon>
        <taxon>Bacillota</taxon>
        <taxon>Bacilli</taxon>
        <taxon>Bacillales</taxon>
        <taxon>Bacillaceae</taxon>
    </lineage>
</organism>
<evidence type="ECO:0000313" key="1">
    <source>
        <dbReference type="EMBL" id="RSL32628.1"/>
    </source>
</evidence>
<protein>
    <recommendedName>
        <fullName evidence="3">Type IV pilus assembly protein PilM</fullName>
    </recommendedName>
</protein>
<comment type="caution">
    <text evidence="1">The sequence shown here is derived from an EMBL/GenBank/DDBJ whole genome shotgun (WGS) entry which is preliminary data.</text>
</comment>
<dbReference type="Proteomes" id="UP000275076">
    <property type="component" value="Unassembled WGS sequence"/>
</dbReference>
<reference evidence="1 2" key="1">
    <citation type="submission" date="2018-10" db="EMBL/GenBank/DDBJ databases">
        <title>Draft genome sequence of Bacillus salarius IM0101, isolated from a hypersaline soil in Inner Mongolia, China.</title>
        <authorList>
            <person name="Yamprayoonswat W."/>
            <person name="Boonvisut S."/>
            <person name="Jumpathong W."/>
            <person name="Sittihan S."/>
            <person name="Ruangsuj P."/>
            <person name="Wanthongcharoen S."/>
            <person name="Thongpramul N."/>
            <person name="Pimmason S."/>
            <person name="Yu B."/>
            <person name="Yasawong M."/>
        </authorList>
    </citation>
    <scope>NUCLEOTIDE SEQUENCE [LARGE SCALE GENOMIC DNA]</scope>
    <source>
        <strain evidence="1 2">IM0101</strain>
    </source>
</reference>
<accession>A0A428N2S1</accession>
<gene>
    <name evidence="1" type="ORF">D7Z54_14350</name>
</gene>
<dbReference type="OrthoDB" id="2690797at2"/>
<evidence type="ECO:0008006" key="3">
    <source>
        <dbReference type="Google" id="ProtNLM"/>
    </source>
</evidence>
<evidence type="ECO:0000313" key="2">
    <source>
        <dbReference type="Proteomes" id="UP000275076"/>
    </source>
</evidence>